<dbReference type="EMBL" id="JAAGRN010000008">
    <property type="protein sequence ID" value="NDY84012.1"/>
    <property type="molecule type" value="Genomic_DNA"/>
</dbReference>
<dbReference type="InterPro" id="IPR044855">
    <property type="entry name" value="CoA-Trfase_III_dom3_sf"/>
</dbReference>
<dbReference type="PANTHER" id="PTHR48207:SF3">
    <property type="entry name" value="SUCCINATE--HYDROXYMETHYLGLUTARATE COA-TRANSFERASE"/>
    <property type="match status" value="1"/>
</dbReference>
<gene>
    <name evidence="2" type="ORF">G3I67_12305</name>
</gene>
<dbReference type="Gene3D" id="3.30.1540.10">
    <property type="entry name" value="formyl-coa transferase, domain 3"/>
    <property type="match status" value="1"/>
</dbReference>
<accession>A0A6B2R193</accession>
<dbReference type="InterPro" id="IPR003673">
    <property type="entry name" value="CoA-Trfase_fam_III"/>
</dbReference>
<sequence length="407" mass="43788">MSGPLSHIKVLDLSRVLAAPWAAQNLADLGADVIKVERPIKGDDSRAFAPPFLKDEAGNTTRESAYFCAANRGKKSITVDLSKPEGQQLIRDLAKNVDVIFENYKVGDLARYGLGYEDIKKINPSIIYCSVTGFGQTGPEKDRPGYDFMAQGMGGLMSVTGEREDLPGGGPQRVGVPIIDLTTGMYASIAVCAAIANRALTGQGQWIDVSLLDSCVAFLANQAMNYFATGESPKGIGNAHPNIVPYQTFKTADGALILACGNDNLFNKFCEVANCTHLAKDPKFSTNGQRVKHRDEITALLNEIFLTKTTRQWVKLLDEAGVANGPINSIAEVFQEPQVLARGMKIELPHAVAGKVPLVGSPMKFSGTPIKHEIPPPSLGQHTDAILSEVLKKSEAEIAELKQKGIV</sequence>
<comment type="caution">
    <text evidence="2">The sequence shown here is derived from an EMBL/GenBank/DDBJ whole genome shotgun (WGS) entry which is preliminary data.</text>
</comment>
<evidence type="ECO:0000256" key="1">
    <source>
        <dbReference type="ARBA" id="ARBA00022679"/>
    </source>
</evidence>
<dbReference type="InterPro" id="IPR050483">
    <property type="entry name" value="CoA-transferase_III_domain"/>
</dbReference>
<dbReference type="RefSeq" id="WP_163655768.1">
    <property type="nucleotide sequence ID" value="NZ_JAAGRN010000008.1"/>
</dbReference>
<dbReference type="InterPro" id="IPR023606">
    <property type="entry name" value="CoA-Trfase_III_dom_1_sf"/>
</dbReference>
<dbReference type="SUPFAM" id="SSF89796">
    <property type="entry name" value="CoA-transferase family III (CaiB/BaiF)"/>
    <property type="match status" value="1"/>
</dbReference>
<proteinExistence type="predicted"/>
<dbReference type="Pfam" id="PF02515">
    <property type="entry name" value="CoA_transf_3"/>
    <property type="match status" value="1"/>
</dbReference>
<dbReference type="PANTHER" id="PTHR48207">
    <property type="entry name" value="SUCCINATE--HYDROXYMETHYLGLUTARATE COA-TRANSFERASE"/>
    <property type="match status" value="1"/>
</dbReference>
<dbReference type="AlphaFoldDB" id="A0A6B2R193"/>
<name>A0A6B2R193_9BURK</name>
<dbReference type="Gene3D" id="3.40.50.10540">
    <property type="entry name" value="Crotonobetainyl-coa:carnitine coa-transferase, domain 1"/>
    <property type="match status" value="1"/>
</dbReference>
<reference evidence="2" key="1">
    <citation type="submission" date="2020-02" db="EMBL/GenBank/DDBJ databases">
        <authorList>
            <person name="Chen W.-M."/>
        </authorList>
    </citation>
    <scope>NUCLEOTIDE SEQUENCE</scope>
    <source>
        <strain evidence="2">NBD-18</strain>
    </source>
</reference>
<evidence type="ECO:0000313" key="2">
    <source>
        <dbReference type="EMBL" id="NDY84012.1"/>
    </source>
</evidence>
<keyword evidence="1 2" id="KW-0808">Transferase</keyword>
<protein>
    <submittedName>
        <fullName evidence="2">CoA transferase</fullName>
    </submittedName>
</protein>
<organism evidence="2">
    <name type="scientific">Sheuella amnicola</name>
    <dbReference type="NCBI Taxonomy" id="2707330"/>
    <lineage>
        <taxon>Bacteria</taxon>
        <taxon>Pseudomonadati</taxon>
        <taxon>Pseudomonadota</taxon>
        <taxon>Betaproteobacteria</taxon>
        <taxon>Burkholderiales</taxon>
        <taxon>Alcaligenaceae</taxon>
        <taxon>Sheuella</taxon>
    </lineage>
</organism>
<dbReference type="GO" id="GO:0008410">
    <property type="term" value="F:CoA-transferase activity"/>
    <property type="evidence" value="ECO:0007669"/>
    <property type="project" value="TreeGrafter"/>
</dbReference>